<reference evidence="1 2" key="2">
    <citation type="journal article" date="2022" name="Mol. Ecol. Resour.">
        <title>The genomes of chicory, endive, great burdock and yacon provide insights into Asteraceae paleo-polyploidization history and plant inulin production.</title>
        <authorList>
            <person name="Fan W."/>
            <person name="Wang S."/>
            <person name="Wang H."/>
            <person name="Wang A."/>
            <person name="Jiang F."/>
            <person name="Liu H."/>
            <person name="Zhao H."/>
            <person name="Xu D."/>
            <person name="Zhang Y."/>
        </authorList>
    </citation>
    <scope>NUCLEOTIDE SEQUENCE [LARGE SCALE GENOMIC DNA]</scope>
    <source>
        <strain evidence="2">cv. Punajuju</strain>
        <tissue evidence="1">Leaves</tissue>
    </source>
</reference>
<evidence type="ECO:0000313" key="2">
    <source>
        <dbReference type="Proteomes" id="UP001055811"/>
    </source>
</evidence>
<dbReference type="Proteomes" id="UP001055811">
    <property type="component" value="Linkage Group LG09"/>
</dbReference>
<evidence type="ECO:0000313" key="1">
    <source>
        <dbReference type="EMBL" id="KAI3688897.1"/>
    </source>
</evidence>
<keyword evidence="2" id="KW-1185">Reference proteome</keyword>
<dbReference type="EMBL" id="CM042017">
    <property type="protein sequence ID" value="KAI3688897.1"/>
    <property type="molecule type" value="Genomic_DNA"/>
</dbReference>
<comment type="caution">
    <text evidence="1">The sequence shown here is derived from an EMBL/GenBank/DDBJ whole genome shotgun (WGS) entry which is preliminary data.</text>
</comment>
<accession>A0ACB8YT43</accession>
<name>A0ACB8YT43_CICIN</name>
<organism evidence="1 2">
    <name type="scientific">Cichorium intybus</name>
    <name type="common">Chicory</name>
    <dbReference type="NCBI Taxonomy" id="13427"/>
    <lineage>
        <taxon>Eukaryota</taxon>
        <taxon>Viridiplantae</taxon>
        <taxon>Streptophyta</taxon>
        <taxon>Embryophyta</taxon>
        <taxon>Tracheophyta</taxon>
        <taxon>Spermatophyta</taxon>
        <taxon>Magnoliopsida</taxon>
        <taxon>eudicotyledons</taxon>
        <taxon>Gunneridae</taxon>
        <taxon>Pentapetalae</taxon>
        <taxon>asterids</taxon>
        <taxon>campanulids</taxon>
        <taxon>Asterales</taxon>
        <taxon>Asteraceae</taxon>
        <taxon>Cichorioideae</taxon>
        <taxon>Cichorieae</taxon>
        <taxon>Cichoriinae</taxon>
        <taxon>Cichorium</taxon>
    </lineage>
</organism>
<gene>
    <name evidence="1" type="ORF">L2E82_46821</name>
</gene>
<proteinExistence type="predicted"/>
<reference evidence="2" key="1">
    <citation type="journal article" date="2022" name="Mol. Ecol. Resour.">
        <title>The genomes of chicory, endive, great burdock and yacon provide insights into Asteraceae palaeo-polyploidization history and plant inulin production.</title>
        <authorList>
            <person name="Fan W."/>
            <person name="Wang S."/>
            <person name="Wang H."/>
            <person name="Wang A."/>
            <person name="Jiang F."/>
            <person name="Liu H."/>
            <person name="Zhao H."/>
            <person name="Xu D."/>
            <person name="Zhang Y."/>
        </authorList>
    </citation>
    <scope>NUCLEOTIDE SEQUENCE [LARGE SCALE GENOMIC DNA]</scope>
    <source>
        <strain evidence="2">cv. Punajuju</strain>
    </source>
</reference>
<sequence length="857" mass="97668">MAAKSDFAQKLLHDLRLRKERMGVSQSSARPNATGRDAYRNPGNVQRGSRHTKSLESIGGPKMANQQQMYGGSARFRTIKESSQQIVSYAGGQHQRSESIGDFPMAFTYAVKNGGKLLNVDFSGSGNTNTMIDFLHQIGRRSLDVGNTRNGSSLVKHRPSNGGVVVPALTTTQIKEISKGVQNLYEIIRSSSNGMNMDRHSMEVGEELLKGAKGLEESLRMLVNLQEASELMVRPKQKSRITLLEVDQDDENDGSMIVGQNQVALPRFSFDKPSKRSNLDQIDGSSNLSTHRRSTSYGDESLRSISISNTSNANNSSSHSGRISNVIAKLMGLEEIPKKMDTQSTHNESRIQVNKSLKPLKDGVAPLKDQKPKQNQESNKNMVSRPLRTTNVVDLKQSKSNRLDQLPEKQDRPLNGEAKEKRQPKRRSAEVAVILQQERVEKKKTIRKEKSKEIKLVPRNNQTKEPEKRTSQKSKQESQQIKQVKPMNLPSKEPHIQPSHQNPKPKDVIQKAEESKPERIEGNAKEKPVTRKKIDSMVVRKIESPLKDEVMNRRNGNRTLKKLGTPTTHRLSVLKETQRKDMQQLVPIRSKPKEINNESSNPKKPEEKIQVIDNVPIHENDIKIDPQETLETAVVSKHVGSTERSIETHNFSKNKPKKPFYSGIQVVLTEHEKQLKEILIKDQLFLSTAEALFNFNIPVGFLDVDDHNHHNEETKLKLDCGYEILRRKARSQELLTHPYMKPTIGGTTIRYLDELVKQLYKALESLRLYGRNTYNEYDEADYMHHMLERDIYNKNPDINSFWDFGWHTMTFTFVEKDEFVKDVEQDVLHRLVDEMVDDMLSMAFPFLPTKEAKVLVY</sequence>
<protein>
    <submittedName>
        <fullName evidence="1">Uncharacterized protein</fullName>
    </submittedName>
</protein>